<evidence type="ECO:0000259" key="6">
    <source>
        <dbReference type="PROSITE" id="PS50850"/>
    </source>
</evidence>
<feature type="transmembrane region" description="Helical" evidence="5">
    <location>
        <begin position="65"/>
        <end position="87"/>
    </location>
</feature>
<dbReference type="Gene3D" id="1.20.1250.20">
    <property type="entry name" value="MFS general substrate transporter like domains"/>
    <property type="match status" value="2"/>
</dbReference>
<dbReference type="InterPro" id="IPR011701">
    <property type="entry name" value="MFS"/>
</dbReference>
<name>A0A512DW67_9PROT</name>
<proteinExistence type="predicted"/>
<dbReference type="PANTHER" id="PTHR23527">
    <property type="entry name" value="BLL3282 PROTEIN"/>
    <property type="match status" value="1"/>
</dbReference>
<keyword evidence="2 5" id="KW-1133">Transmembrane helix</keyword>
<comment type="caution">
    <text evidence="7">The sequence shown here is derived from an EMBL/GenBank/DDBJ whole genome shotgun (WGS) entry which is preliminary data.</text>
</comment>
<organism evidence="7 8">
    <name type="scientific">Skermanella aerolata</name>
    <dbReference type="NCBI Taxonomy" id="393310"/>
    <lineage>
        <taxon>Bacteria</taxon>
        <taxon>Pseudomonadati</taxon>
        <taxon>Pseudomonadota</taxon>
        <taxon>Alphaproteobacteria</taxon>
        <taxon>Rhodospirillales</taxon>
        <taxon>Azospirillaceae</taxon>
        <taxon>Skermanella</taxon>
    </lineage>
</organism>
<dbReference type="Proteomes" id="UP000321523">
    <property type="component" value="Unassembled WGS sequence"/>
</dbReference>
<dbReference type="SUPFAM" id="SSF103473">
    <property type="entry name" value="MFS general substrate transporter"/>
    <property type="match status" value="1"/>
</dbReference>
<feature type="transmembrane region" description="Helical" evidence="5">
    <location>
        <begin position="179"/>
        <end position="200"/>
    </location>
</feature>
<gene>
    <name evidence="7" type="ORF">SAE02_48610</name>
</gene>
<keyword evidence="1 5" id="KW-0812">Transmembrane</keyword>
<feature type="region of interest" description="Disordered" evidence="4">
    <location>
        <begin position="1"/>
        <end position="20"/>
    </location>
</feature>
<dbReference type="InterPro" id="IPR036259">
    <property type="entry name" value="MFS_trans_sf"/>
</dbReference>
<feature type="transmembrane region" description="Helical" evidence="5">
    <location>
        <begin position="360"/>
        <end position="383"/>
    </location>
</feature>
<dbReference type="PANTHER" id="PTHR23527:SF1">
    <property type="entry name" value="BLL3282 PROTEIN"/>
    <property type="match status" value="1"/>
</dbReference>
<dbReference type="OrthoDB" id="7488909at2"/>
<dbReference type="InterPro" id="IPR020846">
    <property type="entry name" value="MFS_dom"/>
</dbReference>
<reference evidence="7 8" key="1">
    <citation type="submission" date="2019-07" db="EMBL/GenBank/DDBJ databases">
        <title>Whole genome shotgun sequence of Skermanella aerolata NBRC 106429.</title>
        <authorList>
            <person name="Hosoyama A."/>
            <person name="Uohara A."/>
            <person name="Ohji S."/>
            <person name="Ichikawa N."/>
        </authorList>
    </citation>
    <scope>NUCLEOTIDE SEQUENCE [LARGE SCALE GENOMIC DNA]</scope>
    <source>
        <strain evidence="7 8">NBRC 106429</strain>
    </source>
</reference>
<dbReference type="InterPro" id="IPR052952">
    <property type="entry name" value="MFS-Transporter"/>
</dbReference>
<evidence type="ECO:0000313" key="7">
    <source>
        <dbReference type="EMBL" id="GEO40713.1"/>
    </source>
</evidence>
<dbReference type="GO" id="GO:0022857">
    <property type="term" value="F:transmembrane transporter activity"/>
    <property type="evidence" value="ECO:0007669"/>
    <property type="project" value="InterPro"/>
</dbReference>
<evidence type="ECO:0000256" key="4">
    <source>
        <dbReference type="SAM" id="MobiDB-lite"/>
    </source>
</evidence>
<dbReference type="AlphaFoldDB" id="A0A512DW67"/>
<keyword evidence="3 5" id="KW-0472">Membrane</keyword>
<feature type="domain" description="Major facilitator superfamily (MFS) profile" evidence="6">
    <location>
        <begin position="27"/>
        <end position="415"/>
    </location>
</feature>
<evidence type="ECO:0000256" key="5">
    <source>
        <dbReference type="SAM" id="Phobius"/>
    </source>
</evidence>
<dbReference type="Pfam" id="PF07690">
    <property type="entry name" value="MFS_1"/>
    <property type="match status" value="1"/>
</dbReference>
<evidence type="ECO:0000256" key="1">
    <source>
        <dbReference type="ARBA" id="ARBA00022692"/>
    </source>
</evidence>
<evidence type="ECO:0000256" key="2">
    <source>
        <dbReference type="ARBA" id="ARBA00022989"/>
    </source>
</evidence>
<feature type="transmembrane region" description="Helical" evidence="5">
    <location>
        <begin position="389"/>
        <end position="409"/>
    </location>
</feature>
<feature type="transmembrane region" description="Helical" evidence="5">
    <location>
        <begin position="236"/>
        <end position="261"/>
    </location>
</feature>
<protein>
    <submittedName>
        <fullName evidence="7">MFS transporter</fullName>
    </submittedName>
</protein>
<accession>A0A512DW67</accession>
<sequence length="423" mass="42985">MLPAMPTDLTSASKSPSTPKPPLRAIMLPVAALAGVQALVSGGLFAVPTIAPAIAADIGVEPSALVGVYMAVIFALGIVSSPVGGDLVMRLGALRVSQLCLTGCGIALALASSGTAWIFVPAALLLGCVFAPETPASSHLLMRISPPERRGLVFSLKQTGNQIGGIAGALALPALVPLVGWQGGLLLVACLCGVAALLLAPLRRTWETPAEPQTGTIFGRYGKALKLVRDDARLRAMALAGGAYSAMQISLNAFLVSFCVIELEMPLTLAGAALAVAQTGGLVGRVFWGVVGDRIGHTRLVLGLLGIAMAAAAVATVGTSWTFPTFATFCFLFGLTASGWNGLFLAEVAKLAPRGRVSEATGGVLIASFAGLVVAPPLFGLIVAWSGSYVPGFLIMAAVCLAGAVPLIASRIDTATPNTPIDL</sequence>
<feature type="transmembrane region" description="Helical" evidence="5">
    <location>
        <begin position="99"/>
        <end position="132"/>
    </location>
</feature>
<evidence type="ECO:0000313" key="8">
    <source>
        <dbReference type="Proteomes" id="UP000321523"/>
    </source>
</evidence>
<dbReference type="EMBL" id="BJYZ01000023">
    <property type="protein sequence ID" value="GEO40713.1"/>
    <property type="molecule type" value="Genomic_DNA"/>
</dbReference>
<feature type="transmembrane region" description="Helical" evidence="5">
    <location>
        <begin position="267"/>
        <end position="288"/>
    </location>
</feature>
<evidence type="ECO:0000256" key="3">
    <source>
        <dbReference type="ARBA" id="ARBA00023136"/>
    </source>
</evidence>
<dbReference type="PROSITE" id="PS50850">
    <property type="entry name" value="MFS"/>
    <property type="match status" value="1"/>
</dbReference>
<keyword evidence="8" id="KW-1185">Reference proteome</keyword>
<feature type="transmembrane region" description="Helical" evidence="5">
    <location>
        <begin position="326"/>
        <end position="348"/>
    </location>
</feature>
<feature type="transmembrane region" description="Helical" evidence="5">
    <location>
        <begin position="300"/>
        <end position="320"/>
    </location>
</feature>